<evidence type="ECO:0000313" key="1">
    <source>
        <dbReference type="EMBL" id="KRY81678.1"/>
    </source>
</evidence>
<dbReference type="EMBL" id="JYDT01000211">
    <property type="protein sequence ID" value="KRY81678.1"/>
    <property type="molecule type" value="Genomic_DNA"/>
</dbReference>
<organism evidence="1 2">
    <name type="scientific">Trichinella pseudospiralis</name>
    <name type="common">Parasitic roundworm</name>
    <dbReference type="NCBI Taxonomy" id="6337"/>
    <lineage>
        <taxon>Eukaryota</taxon>
        <taxon>Metazoa</taxon>
        <taxon>Ecdysozoa</taxon>
        <taxon>Nematoda</taxon>
        <taxon>Enoplea</taxon>
        <taxon>Dorylaimia</taxon>
        <taxon>Trichinellida</taxon>
        <taxon>Trichinellidae</taxon>
        <taxon>Trichinella</taxon>
    </lineage>
</organism>
<name>A0A0V1F6X7_TRIPS</name>
<keyword evidence="2" id="KW-1185">Reference proteome</keyword>
<accession>A0A0V1F6X7</accession>
<gene>
    <name evidence="1" type="ORF">T4D_8739</name>
</gene>
<sequence>MFIVRKRRFTRLRDFESGEQDGWPSFSLKQIIKVNICAFKPSRAAANALLERFSKKIATRAPFNKLVGTALFKLSSKLKSRRCHCLQIFIAIISLLNNVLVSWRCYQKLTRQV</sequence>
<protein>
    <submittedName>
        <fullName evidence="1">Uncharacterized protein</fullName>
    </submittedName>
</protein>
<proteinExistence type="predicted"/>
<reference evidence="1 2" key="1">
    <citation type="submission" date="2015-01" db="EMBL/GenBank/DDBJ databases">
        <title>Evolution of Trichinella species and genotypes.</title>
        <authorList>
            <person name="Korhonen P.K."/>
            <person name="Edoardo P."/>
            <person name="Giuseppe L.R."/>
            <person name="Gasser R.B."/>
        </authorList>
    </citation>
    <scope>NUCLEOTIDE SEQUENCE [LARGE SCALE GENOMIC DNA]</scope>
    <source>
        <strain evidence="1">ISS470</strain>
    </source>
</reference>
<evidence type="ECO:0000313" key="2">
    <source>
        <dbReference type="Proteomes" id="UP000054995"/>
    </source>
</evidence>
<comment type="caution">
    <text evidence="1">The sequence shown here is derived from an EMBL/GenBank/DDBJ whole genome shotgun (WGS) entry which is preliminary data.</text>
</comment>
<dbReference type="OrthoDB" id="10463435at2759"/>
<dbReference type="Proteomes" id="UP000054995">
    <property type="component" value="Unassembled WGS sequence"/>
</dbReference>